<dbReference type="EMBL" id="LWCA01001133">
    <property type="protein sequence ID" value="OAF65827.1"/>
    <property type="molecule type" value="Genomic_DNA"/>
</dbReference>
<gene>
    <name evidence="2" type="ORF">A3Q56_06467</name>
</gene>
<evidence type="ECO:0000256" key="1">
    <source>
        <dbReference type="SAM" id="MobiDB-lite"/>
    </source>
</evidence>
<protein>
    <submittedName>
        <fullName evidence="2">Uncharacterized protein</fullName>
    </submittedName>
</protein>
<comment type="caution">
    <text evidence="2">The sequence shown here is derived from an EMBL/GenBank/DDBJ whole genome shotgun (WGS) entry which is preliminary data.</text>
</comment>
<dbReference type="AlphaFoldDB" id="A0A177AUZ0"/>
<evidence type="ECO:0000313" key="3">
    <source>
        <dbReference type="Proteomes" id="UP000078046"/>
    </source>
</evidence>
<proteinExistence type="predicted"/>
<accession>A0A177AUZ0</accession>
<name>A0A177AUZ0_9BILA</name>
<dbReference type="Proteomes" id="UP000078046">
    <property type="component" value="Unassembled WGS sequence"/>
</dbReference>
<sequence length="63" mass="7188">MKKLSGSENKKRKISRQNEETKDALNVKNLLFHMKKSTQPESVLNDNCTNDVTDEMQGCGVYL</sequence>
<feature type="region of interest" description="Disordered" evidence="1">
    <location>
        <begin position="1"/>
        <end position="23"/>
    </location>
</feature>
<keyword evidence="3" id="KW-1185">Reference proteome</keyword>
<evidence type="ECO:0000313" key="2">
    <source>
        <dbReference type="EMBL" id="OAF65827.1"/>
    </source>
</evidence>
<reference evidence="2 3" key="1">
    <citation type="submission" date="2016-04" db="EMBL/GenBank/DDBJ databases">
        <title>The genome of Intoshia linei affirms orthonectids as highly simplified spiralians.</title>
        <authorList>
            <person name="Mikhailov K.V."/>
            <person name="Slusarev G.S."/>
            <person name="Nikitin M.A."/>
            <person name="Logacheva M.D."/>
            <person name="Penin A."/>
            <person name="Aleoshin V."/>
            <person name="Panchin Y.V."/>
        </authorList>
    </citation>
    <scope>NUCLEOTIDE SEQUENCE [LARGE SCALE GENOMIC DNA]</scope>
    <source>
        <strain evidence="2">Intl2013</strain>
        <tissue evidence="2">Whole animal</tissue>
    </source>
</reference>
<organism evidence="2 3">
    <name type="scientific">Intoshia linei</name>
    <dbReference type="NCBI Taxonomy" id="1819745"/>
    <lineage>
        <taxon>Eukaryota</taxon>
        <taxon>Metazoa</taxon>
        <taxon>Spiralia</taxon>
        <taxon>Lophotrochozoa</taxon>
        <taxon>Mesozoa</taxon>
        <taxon>Orthonectida</taxon>
        <taxon>Rhopaluridae</taxon>
        <taxon>Intoshia</taxon>
    </lineage>
</organism>